<evidence type="ECO:0000256" key="4">
    <source>
        <dbReference type="ARBA" id="ARBA00022679"/>
    </source>
</evidence>
<keyword evidence="9" id="KW-0325">Glycoprotein</keyword>
<evidence type="ECO:0000313" key="16">
    <source>
        <dbReference type="WBParaSite" id="Hba_13917"/>
    </source>
</evidence>
<dbReference type="GO" id="GO:0005975">
    <property type="term" value="P:carbohydrate metabolic process"/>
    <property type="evidence" value="ECO:0007669"/>
    <property type="project" value="TreeGrafter"/>
</dbReference>
<reference evidence="16" key="1">
    <citation type="submission" date="2016-11" db="UniProtKB">
        <authorList>
            <consortium name="WormBaseParasite"/>
        </authorList>
    </citation>
    <scope>IDENTIFICATION</scope>
</reference>
<dbReference type="Proteomes" id="UP000095283">
    <property type="component" value="Unplaced"/>
</dbReference>
<evidence type="ECO:0000256" key="3">
    <source>
        <dbReference type="ARBA" id="ARBA00012641"/>
    </source>
</evidence>
<feature type="active site" description="Proton donor/acceptor" evidence="11">
    <location>
        <position position="133"/>
    </location>
</feature>
<keyword evidence="15" id="KW-1185">Reference proteome</keyword>
<accession>A0A1I7X950</accession>
<name>A0A1I7X950_HETBA</name>
<keyword evidence="4 14" id="KW-0808">Transferase</keyword>
<comment type="pathway">
    <text evidence="14">Protein modification; protein glycosylation.</text>
</comment>
<feature type="binding site" evidence="12">
    <location>
        <position position="44"/>
    </location>
    <ligand>
        <name>Mn(2+)</name>
        <dbReference type="ChEBI" id="CHEBI:29035"/>
    </ligand>
</feature>
<dbReference type="PANTHER" id="PTHR10896">
    <property type="entry name" value="GALACTOSYLGALACTOSYLXYLOSYLPROTEIN 3-BETA-GLUCURONOSYLTRANSFERASE BETA-1,3-GLUCURONYLTRANSFERASE"/>
    <property type="match status" value="1"/>
</dbReference>
<evidence type="ECO:0000256" key="7">
    <source>
        <dbReference type="ARBA" id="ARBA00022989"/>
    </source>
</evidence>
<evidence type="ECO:0000256" key="5">
    <source>
        <dbReference type="ARBA" id="ARBA00022692"/>
    </source>
</evidence>
<keyword evidence="7" id="KW-1133">Transmembrane helix</keyword>
<keyword evidence="6 14" id="KW-0735">Signal-anchor</keyword>
<evidence type="ECO:0000256" key="9">
    <source>
        <dbReference type="ARBA" id="ARBA00023180"/>
    </source>
</evidence>
<evidence type="ECO:0000256" key="14">
    <source>
        <dbReference type="RuleBase" id="RU363127"/>
    </source>
</evidence>
<comment type="subcellular location">
    <subcellularLocation>
        <location evidence="14">Golgi apparatus membrane</location>
        <topology evidence="14">Single-pass type II membrane protein</topology>
    </subcellularLocation>
    <subcellularLocation>
        <location evidence="1">Membrane</location>
        <topology evidence="1">Single-pass type II membrane protein</topology>
    </subcellularLocation>
</comment>
<feature type="site" description="Interaction with galactose moiety of substrate glycoprotein" evidence="13">
    <location>
        <position position="76"/>
    </location>
</feature>
<evidence type="ECO:0000313" key="15">
    <source>
        <dbReference type="Proteomes" id="UP000095283"/>
    </source>
</evidence>
<organism evidence="15 16">
    <name type="scientific">Heterorhabditis bacteriophora</name>
    <name type="common">Entomopathogenic nematode worm</name>
    <dbReference type="NCBI Taxonomy" id="37862"/>
    <lineage>
        <taxon>Eukaryota</taxon>
        <taxon>Metazoa</taxon>
        <taxon>Ecdysozoa</taxon>
        <taxon>Nematoda</taxon>
        <taxon>Chromadorea</taxon>
        <taxon>Rhabditida</taxon>
        <taxon>Rhabditina</taxon>
        <taxon>Rhabditomorpha</taxon>
        <taxon>Strongyloidea</taxon>
        <taxon>Heterorhabditidae</taxon>
        <taxon>Heterorhabditis</taxon>
    </lineage>
</organism>
<dbReference type="InterPro" id="IPR005027">
    <property type="entry name" value="Glyco_trans_43"/>
</dbReference>
<dbReference type="WBParaSite" id="Hba_13917">
    <property type="protein sequence ID" value="Hba_13917"/>
    <property type="gene ID" value="Hba_13917"/>
</dbReference>
<dbReference type="Pfam" id="PF03360">
    <property type="entry name" value="Glyco_transf_43"/>
    <property type="match status" value="1"/>
</dbReference>
<dbReference type="SUPFAM" id="SSF53448">
    <property type="entry name" value="Nucleotide-diphospho-sugar transferases"/>
    <property type="match status" value="1"/>
</dbReference>
<dbReference type="GO" id="GO:0000139">
    <property type="term" value="C:Golgi membrane"/>
    <property type="evidence" value="ECO:0007669"/>
    <property type="project" value="UniProtKB-SubCell"/>
</dbReference>
<dbReference type="GO" id="GO:0046872">
    <property type="term" value="F:metal ion binding"/>
    <property type="evidence" value="ECO:0007669"/>
    <property type="project" value="UniProtKB-KW"/>
</dbReference>
<dbReference type="AlphaFoldDB" id="A0A1I7X950"/>
<evidence type="ECO:0000256" key="12">
    <source>
        <dbReference type="PIRSR" id="PIRSR605027-3"/>
    </source>
</evidence>
<protein>
    <recommendedName>
        <fullName evidence="3 14">Galactosylgalactosylxylosylprotein 3-beta-glucuronosyltransferase</fullName>
        <ecNumber evidence="3 14">2.4.1.135</ecNumber>
    </recommendedName>
</protein>
<evidence type="ECO:0000256" key="11">
    <source>
        <dbReference type="PIRSR" id="PIRSR605027-1"/>
    </source>
</evidence>
<keyword evidence="8" id="KW-0472">Membrane</keyword>
<comment type="similarity">
    <text evidence="2 14">Belongs to the glycosyltransferase 43 family.</text>
</comment>
<comment type="cofactor">
    <cofactor evidence="12 14">
        <name>Mn(2+)</name>
        <dbReference type="ChEBI" id="CHEBI:29035"/>
    </cofactor>
</comment>
<sequence>MLIKRTSNCTSKERGWTHRNLALQYVRENYSIKHKAVLYFADDDNSYDLRLFDKYIRKIKRIGIWAVGLVGGALVEAPKVNSKGIISGWDVIFAPNRPFATDMAGFAINIKELFRVNASFNSNCAKIYKEGPESCFLSQFKIKKEQLEPFGYNDNPKEVLVWHTKTVKATAKGQKHGYAVE</sequence>
<dbReference type="EC" id="2.4.1.135" evidence="3 14"/>
<dbReference type="InterPro" id="IPR029044">
    <property type="entry name" value="Nucleotide-diphossugar_trans"/>
</dbReference>
<keyword evidence="5" id="KW-0812">Transmembrane</keyword>
<dbReference type="PANTHER" id="PTHR10896:SF30">
    <property type="entry name" value="GALACTOSYLGALACTOSYLXYLOSYLPROTEIN 3-BETA-GLUCURONOSYLTRANSFERASE"/>
    <property type="match status" value="1"/>
</dbReference>
<evidence type="ECO:0000256" key="1">
    <source>
        <dbReference type="ARBA" id="ARBA00004606"/>
    </source>
</evidence>
<evidence type="ECO:0000256" key="8">
    <source>
        <dbReference type="ARBA" id="ARBA00023136"/>
    </source>
</evidence>
<dbReference type="UniPathway" id="UPA00378"/>
<proteinExistence type="inferred from homology"/>
<keyword evidence="14" id="KW-0333">Golgi apparatus</keyword>
<dbReference type="GO" id="GO:0015018">
    <property type="term" value="F:galactosylgalactosylxylosylprotein 3-beta-glucuronosyltransferase activity"/>
    <property type="evidence" value="ECO:0007669"/>
    <property type="project" value="UniProtKB-UniRule"/>
</dbReference>
<evidence type="ECO:0000256" key="6">
    <source>
        <dbReference type="ARBA" id="ARBA00022968"/>
    </source>
</evidence>
<evidence type="ECO:0000256" key="10">
    <source>
        <dbReference type="ARBA" id="ARBA00047979"/>
    </source>
</evidence>
<dbReference type="GO" id="GO:0050650">
    <property type="term" value="P:chondroitin sulfate proteoglycan biosynthetic process"/>
    <property type="evidence" value="ECO:0007669"/>
    <property type="project" value="TreeGrafter"/>
</dbReference>
<evidence type="ECO:0000256" key="2">
    <source>
        <dbReference type="ARBA" id="ARBA00007706"/>
    </source>
</evidence>
<keyword evidence="12 14" id="KW-0479">Metal-binding</keyword>
<evidence type="ECO:0000256" key="13">
    <source>
        <dbReference type="PIRSR" id="PIRSR605027-4"/>
    </source>
</evidence>
<comment type="catalytic activity">
    <reaction evidence="10 14">
        <text>3-O-(beta-D-galactosyl-(1-&gt;3)-beta-D-galactosyl-(1-&gt;4)-beta-D-xylosyl)-L-seryl-[protein] + UDP-alpha-D-glucuronate = 3-O-(beta-D-GlcA-(1-&gt;3)-beta-D-Gal-(1-&gt;3)-beta-D-Gal-(1-&gt;4)-beta-D-Xyl)-L-seryl-[protein] + UDP + H(+)</text>
        <dbReference type="Rhea" id="RHEA:24168"/>
        <dbReference type="Rhea" id="RHEA-COMP:12571"/>
        <dbReference type="Rhea" id="RHEA-COMP:12573"/>
        <dbReference type="ChEBI" id="CHEBI:15378"/>
        <dbReference type="ChEBI" id="CHEBI:58052"/>
        <dbReference type="ChEBI" id="CHEBI:58223"/>
        <dbReference type="ChEBI" id="CHEBI:132090"/>
        <dbReference type="ChEBI" id="CHEBI:132093"/>
        <dbReference type="EC" id="2.4.1.135"/>
    </reaction>
</comment>
<dbReference type="Gene3D" id="3.90.550.10">
    <property type="entry name" value="Spore Coat Polysaccharide Biosynthesis Protein SpsA, Chain A"/>
    <property type="match status" value="1"/>
</dbReference>
<keyword evidence="12 14" id="KW-0464">Manganese</keyword>